<dbReference type="EMBL" id="CAEZZX010000037">
    <property type="protein sequence ID" value="CAB4773688.1"/>
    <property type="molecule type" value="Genomic_DNA"/>
</dbReference>
<dbReference type="InterPro" id="IPR023214">
    <property type="entry name" value="HAD_sf"/>
</dbReference>
<dbReference type="InterPro" id="IPR036412">
    <property type="entry name" value="HAD-like_sf"/>
</dbReference>
<dbReference type="Pfam" id="PF13242">
    <property type="entry name" value="Hydrolase_like"/>
    <property type="match status" value="1"/>
</dbReference>
<evidence type="ECO:0000313" key="1">
    <source>
        <dbReference type="EMBL" id="CAB4773688.1"/>
    </source>
</evidence>
<dbReference type="PANTHER" id="PTHR19288:SF95">
    <property type="entry name" value="D-GLYCEROL 3-PHOSPHATE PHOSPHATASE"/>
    <property type="match status" value="1"/>
</dbReference>
<dbReference type="NCBIfam" id="TIGR01460">
    <property type="entry name" value="HAD-SF-IIA"/>
    <property type="match status" value="1"/>
</dbReference>
<proteinExistence type="predicted"/>
<dbReference type="PANTHER" id="PTHR19288">
    <property type="entry name" value="4-NITROPHENYLPHOSPHATASE-RELATED"/>
    <property type="match status" value="1"/>
</dbReference>
<gene>
    <name evidence="1" type="ORF">UFOPK2938_00294</name>
</gene>
<dbReference type="SUPFAM" id="SSF56784">
    <property type="entry name" value="HAD-like"/>
    <property type="match status" value="1"/>
</dbReference>
<sequence length="332" mass="33883">MALLAELFDLALVDLDGVVYVGPDAVPGSVDAIAQSHRLGLRTAFVTNNAGRPASQVADHLRSLGIDVQNEDVVTSAMAAADLLAHRLPAGSAIGIVGGAGVSASVEAAGLRAVAPSSPEVVAILMGFGPDISWRDLAEASYAVAAGALFVATNTDRTFPTPEGIAPGSGAFVAAVQEASGVTPLVAGKPEPTLYRNAINRFQAKNALVIGDRLDTDIAGAVNAGLTSLLVLSGICSAKQAVLASVGQRPDLIAADLQGLVTEQVFIRNIANSGQRWEHRGWSAHVEDSVVVVTPPAQDHGPSADGVDGVRCAAAAAWAQEDQVVDVVGLDR</sequence>
<dbReference type="InterPro" id="IPR006357">
    <property type="entry name" value="HAD-SF_hydro_IIA"/>
</dbReference>
<dbReference type="Pfam" id="PF13344">
    <property type="entry name" value="Hydrolase_6"/>
    <property type="match status" value="1"/>
</dbReference>
<protein>
    <submittedName>
        <fullName evidence="1">Unannotated protein</fullName>
    </submittedName>
</protein>
<dbReference type="Gene3D" id="3.40.50.1000">
    <property type="entry name" value="HAD superfamily/HAD-like"/>
    <property type="match status" value="2"/>
</dbReference>
<name>A0A6J6VS90_9ZZZZ</name>
<accession>A0A6J6VS90</accession>
<reference evidence="1" key="1">
    <citation type="submission" date="2020-05" db="EMBL/GenBank/DDBJ databases">
        <authorList>
            <person name="Chiriac C."/>
            <person name="Salcher M."/>
            <person name="Ghai R."/>
            <person name="Kavagutti S V."/>
        </authorList>
    </citation>
    <scope>NUCLEOTIDE SEQUENCE</scope>
</reference>
<dbReference type="GO" id="GO:0005737">
    <property type="term" value="C:cytoplasm"/>
    <property type="evidence" value="ECO:0007669"/>
    <property type="project" value="TreeGrafter"/>
</dbReference>
<dbReference type="GO" id="GO:0016791">
    <property type="term" value="F:phosphatase activity"/>
    <property type="evidence" value="ECO:0007669"/>
    <property type="project" value="TreeGrafter"/>
</dbReference>
<dbReference type="AlphaFoldDB" id="A0A6J6VS90"/>
<organism evidence="1">
    <name type="scientific">freshwater metagenome</name>
    <dbReference type="NCBI Taxonomy" id="449393"/>
    <lineage>
        <taxon>unclassified sequences</taxon>
        <taxon>metagenomes</taxon>
        <taxon>ecological metagenomes</taxon>
    </lineage>
</organism>